<feature type="region of interest" description="Disordered" evidence="7">
    <location>
        <begin position="1"/>
        <end position="23"/>
    </location>
</feature>
<evidence type="ECO:0000256" key="7">
    <source>
        <dbReference type="SAM" id="MobiDB-lite"/>
    </source>
</evidence>
<keyword evidence="4" id="KW-0256">Endoplasmic reticulum</keyword>
<dbReference type="AlphaFoldDB" id="A0A9Q9UFX5"/>
<dbReference type="InterPro" id="IPR029058">
    <property type="entry name" value="AB_hydrolase_fold"/>
</dbReference>
<dbReference type="GO" id="GO:0005739">
    <property type="term" value="C:mitochondrion"/>
    <property type="evidence" value="ECO:0007669"/>
    <property type="project" value="UniProtKB-SubCell"/>
</dbReference>
<evidence type="ECO:0000256" key="1">
    <source>
        <dbReference type="ARBA" id="ARBA00004173"/>
    </source>
</evidence>
<dbReference type="EMBL" id="CABFJX010000407">
    <property type="protein sequence ID" value="VTT81149.1"/>
    <property type="molecule type" value="Genomic_DNA"/>
</dbReference>
<evidence type="ECO:0008006" key="10">
    <source>
        <dbReference type="Google" id="ProtNLM"/>
    </source>
</evidence>
<evidence type="ECO:0000256" key="3">
    <source>
        <dbReference type="ARBA" id="ARBA00004370"/>
    </source>
</evidence>
<evidence type="ECO:0000256" key="2">
    <source>
        <dbReference type="ARBA" id="ARBA00004240"/>
    </source>
</evidence>
<gene>
    <name evidence="8" type="ORF">C2S_2554</name>
</gene>
<dbReference type="PANTHER" id="PTHR48182:SF2">
    <property type="entry name" value="PROTEIN SERAC1"/>
    <property type="match status" value="1"/>
</dbReference>
<proteinExistence type="predicted"/>
<dbReference type="GO" id="GO:0016020">
    <property type="term" value="C:membrane"/>
    <property type="evidence" value="ECO:0007669"/>
    <property type="project" value="UniProtKB-SubCell"/>
</dbReference>
<evidence type="ECO:0000313" key="8">
    <source>
        <dbReference type="EMBL" id="VTT81149.1"/>
    </source>
</evidence>
<evidence type="ECO:0000313" key="9">
    <source>
        <dbReference type="Proteomes" id="UP000760494"/>
    </source>
</evidence>
<evidence type="ECO:0000256" key="4">
    <source>
        <dbReference type="ARBA" id="ARBA00022824"/>
    </source>
</evidence>
<organism evidence="8 9">
    <name type="scientific">Fusarium fujikuroi</name>
    <name type="common">Bakanae and foot rot disease fungus</name>
    <name type="synonym">Gibberella fujikuroi</name>
    <dbReference type="NCBI Taxonomy" id="5127"/>
    <lineage>
        <taxon>Eukaryota</taxon>
        <taxon>Fungi</taxon>
        <taxon>Dikarya</taxon>
        <taxon>Ascomycota</taxon>
        <taxon>Pezizomycotina</taxon>
        <taxon>Sordariomycetes</taxon>
        <taxon>Hypocreomycetidae</taxon>
        <taxon>Hypocreales</taxon>
        <taxon>Nectriaceae</taxon>
        <taxon>Fusarium</taxon>
        <taxon>Fusarium fujikuroi species complex</taxon>
    </lineage>
</organism>
<keyword evidence="6" id="KW-0472">Membrane</keyword>
<comment type="subcellular location">
    <subcellularLocation>
        <location evidence="2">Endoplasmic reticulum</location>
    </subcellularLocation>
    <subcellularLocation>
        <location evidence="3">Membrane</location>
    </subcellularLocation>
    <subcellularLocation>
        <location evidence="1">Mitochondrion</location>
    </subcellularLocation>
</comment>
<evidence type="ECO:0000256" key="6">
    <source>
        <dbReference type="ARBA" id="ARBA00023136"/>
    </source>
</evidence>
<dbReference type="Proteomes" id="UP000760494">
    <property type="component" value="Unassembled WGS sequence"/>
</dbReference>
<dbReference type="InterPro" id="IPR052374">
    <property type="entry name" value="SERAC1"/>
</dbReference>
<evidence type="ECO:0000256" key="5">
    <source>
        <dbReference type="ARBA" id="ARBA00023128"/>
    </source>
</evidence>
<dbReference type="GO" id="GO:0005783">
    <property type="term" value="C:endoplasmic reticulum"/>
    <property type="evidence" value="ECO:0007669"/>
    <property type="project" value="UniProtKB-SubCell"/>
</dbReference>
<comment type="caution">
    <text evidence="8">The sequence shown here is derived from an EMBL/GenBank/DDBJ whole genome shotgun (WGS) entry which is preliminary data.</text>
</comment>
<accession>A0A9Q9UFX5</accession>
<keyword evidence="5" id="KW-0496">Mitochondrion</keyword>
<protein>
    <recommendedName>
        <fullName evidence="10">DUF676 domain-containing protein</fullName>
    </recommendedName>
</protein>
<reference evidence="8" key="1">
    <citation type="submission" date="2019-05" db="EMBL/GenBank/DDBJ databases">
        <authorList>
            <person name="Piombo E."/>
        </authorList>
    </citation>
    <scope>NUCLEOTIDE SEQUENCE</scope>
    <source>
        <strain evidence="8">C2S</strain>
    </source>
</reference>
<dbReference type="PANTHER" id="PTHR48182">
    <property type="entry name" value="PROTEIN SERAC1"/>
    <property type="match status" value="1"/>
</dbReference>
<sequence length="161" mass="18035">MLRNITSRGRSKPEQPPASNEPKLLGLTAWHDAGPDADIDFIFIAGRLTFEPVSIVFVHGLMGDRHKTWRGTSSNGVKLEPWPKLLLSKDIPRSRILSFGYDARVINKDNSSGRIPAESASEHARELVYTLRDFRSETRTMGRKIMFICHSLGGIVCKDVC</sequence>
<name>A0A9Q9UFX5_FUSFU</name>
<dbReference type="Gene3D" id="3.40.50.1820">
    <property type="entry name" value="alpha/beta hydrolase"/>
    <property type="match status" value="1"/>
</dbReference>
<dbReference type="SUPFAM" id="SSF53474">
    <property type="entry name" value="alpha/beta-Hydrolases"/>
    <property type="match status" value="1"/>
</dbReference>